<keyword evidence="3 10" id="KW-0808">Transferase</keyword>
<protein>
    <recommendedName>
        <fullName evidence="10">Elongation of very long chain fatty acids protein</fullName>
        <ecNumber evidence="10">2.3.1.199</ecNumber>
    </recommendedName>
    <alternativeName>
        <fullName evidence="10">Very-long-chain 3-oxoacyl-CoA synthase</fullName>
    </alternativeName>
</protein>
<keyword evidence="6 10" id="KW-1133">Transmembrane helix</keyword>
<sequence length="165" mass="19536">MDTLAATYDTLLYKRADPRVKHWFLMTSPWPLISIIAGYLTLIKIILPKYMRNRPPYELKIVIKWYNIVQIVANAIVAWGILTSGWTTTYHFGCMLPDYSMNPEAVRMLRFMWWTIILKSMELIETTFFLLRKKERQASFLHIYHHVSSLIIIWLGTKYVGGEFE</sequence>
<proteinExistence type="inferred from homology"/>
<comment type="catalytic activity">
    <reaction evidence="10">
        <text>a very-long-chain acyl-CoA + malonyl-CoA + H(+) = a very-long-chain 3-oxoacyl-CoA + CO2 + CoA</text>
        <dbReference type="Rhea" id="RHEA:32727"/>
        <dbReference type="ChEBI" id="CHEBI:15378"/>
        <dbReference type="ChEBI" id="CHEBI:16526"/>
        <dbReference type="ChEBI" id="CHEBI:57287"/>
        <dbReference type="ChEBI" id="CHEBI:57384"/>
        <dbReference type="ChEBI" id="CHEBI:90725"/>
        <dbReference type="ChEBI" id="CHEBI:90736"/>
        <dbReference type="EC" id="2.3.1.199"/>
    </reaction>
</comment>
<dbReference type="InterPro" id="IPR002076">
    <property type="entry name" value="ELO_fam"/>
</dbReference>
<accession>A0A8S3XUA6</accession>
<gene>
    <name evidence="11" type="ORF">PAPOLLO_LOCUS22604</name>
</gene>
<organism evidence="11 12">
    <name type="scientific">Parnassius apollo</name>
    <name type="common">Apollo butterfly</name>
    <name type="synonym">Papilio apollo</name>
    <dbReference type="NCBI Taxonomy" id="110799"/>
    <lineage>
        <taxon>Eukaryota</taxon>
        <taxon>Metazoa</taxon>
        <taxon>Ecdysozoa</taxon>
        <taxon>Arthropoda</taxon>
        <taxon>Hexapoda</taxon>
        <taxon>Insecta</taxon>
        <taxon>Pterygota</taxon>
        <taxon>Neoptera</taxon>
        <taxon>Endopterygota</taxon>
        <taxon>Lepidoptera</taxon>
        <taxon>Glossata</taxon>
        <taxon>Ditrysia</taxon>
        <taxon>Papilionoidea</taxon>
        <taxon>Papilionidae</taxon>
        <taxon>Parnassiinae</taxon>
        <taxon>Parnassini</taxon>
        <taxon>Parnassius</taxon>
        <taxon>Parnassius</taxon>
    </lineage>
</organism>
<feature type="transmembrane region" description="Helical" evidence="10">
    <location>
        <begin position="143"/>
        <end position="161"/>
    </location>
</feature>
<evidence type="ECO:0000256" key="4">
    <source>
        <dbReference type="ARBA" id="ARBA00022692"/>
    </source>
</evidence>
<dbReference type="OrthoDB" id="434092at2759"/>
<dbReference type="GO" id="GO:0042761">
    <property type="term" value="P:very long-chain fatty acid biosynthetic process"/>
    <property type="evidence" value="ECO:0007669"/>
    <property type="project" value="TreeGrafter"/>
</dbReference>
<reference evidence="11" key="1">
    <citation type="submission" date="2021-04" db="EMBL/GenBank/DDBJ databases">
        <authorList>
            <person name="Tunstrom K."/>
        </authorList>
    </citation>
    <scope>NUCLEOTIDE SEQUENCE</scope>
</reference>
<keyword evidence="4 10" id="KW-0812">Transmembrane</keyword>
<evidence type="ECO:0000256" key="7">
    <source>
        <dbReference type="ARBA" id="ARBA00023098"/>
    </source>
</evidence>
<keyword evidence="12" id="KW-1185">Reference proteome</keyword>
<evidence type="ECO:0000256" key="6">
    <source>
        <dbReference type="ARBA" id="ARBA00022989"/>
    </source>
</evidence>
<evidence type="ECO:0000256" key="9">
    <source>
        <dbReference type="ARBA" id="ARBA00023160"/>
    </source>
</evidence>
<dbReference type="GO" id="GO:0034625">
    <property type="term" value="P:fatty acid elongation, monounsaturated fatty acid"/>
    <property type="evidence" value="ECO:0007669"/>
    <property type="project" value="TreeGrafter"/>
</dbReference>
<keyword evidence="9 10" id="KW-0275">Fatty acid biosynthesis</keyword>
<evidence type="ECO:0000313" key="11">
    <source>
        <dbReference type="EMBL" id="CAG5043111.1"/>
    </source>
</evidence>
<keyword evidence="7 10" id="KW-0443">Lipid metabolism</keyword>
<evidence type="ECO:0000256" key="3">
    <source>
        <dbReference type="ARBA" id="ARBA00022679"/>
    </source>
</evidence>
<dbReference type="Proteomes" id="UP000691718">
    <property type="component" value="Unassembled WGS sequence"/>
</dbReference>
<dbReference type="PANTHER" id="PTHR11157:SF113">
    <property type="entry name" value="ELONGATION OF VERY LONG CHAIN FATTY ACIDS PROTEIN"/>
    <property type="match status" value="1"/>
</dbReference>
<dbReference type="GO" id="GO:0005789">
    <property type="term" value="C:endoplasmic reticulum membrane"/>
    <property type="evidence" value="ECO:0007669"/>
    <property type="project" value="TreeGrafter"/>
</dbReference>
<comment type="similarity">
    <text evidence="10">Belongs to the ELO family.</text>
</comment>
<dbReference type="EMBL" id="CAJQZP010001393">
    <property type="protein sequence ID" value="CAG5043111.1"/>
    <property type="molecule type" value="Genomic_DNA"/>
</dbReference>
<evidence type="ECO:0000256" key="5">
    <source>
        <dbReference type="ARBA" id="ARBA00022832"/>
    </source>
</evidence>
<dbReference type="EC" id="2.3.1.199" evidence="10"/>
<dbReference type="GO" id="GO:0030148">
    <property type="term" value="P:sphingolipid biosynthetic process"/>
    <property type="evidence" value="ECO:0007669"/>
    <property type="project" value="TreeGrafter"/>
</dbReference>
<evidence type="ECO:0000256" key="2">
    <source>
        <dbReference type="ARBA" id="ARBA00022516"/>
    </source>
</evidence>
<keyword evidence="5 10" id="KW-0276">Fatty acid metabolism</keyword>
<evidence type="ECO:0000256" key="8">
    <source>
        <dbReference type="ARBA" id="ARBA00023136"/>
    </source>
</evidence>
<dbReference type="GO" id="GO:0009922">
    <property type="term" value="F:fatty acid elongase activity"/>
    <property type="evidence" value="ECO:0007669"/>
    <property type="project" value="UniProtKB-EC"/>
</dbReference>
<evidence type="ECO:0000256" key="10">
    <source>
        <dbReference type="RuleBase" id="RU361115"/>
    </source>
</evidence>
<comment type="caution">
    <text evidence="11">The sequence shown here is derived from an EMBL/GenBank/DDBJ whole genome shotgun (WGS) entry which is preliminary data.</text>
</comment>
<name>A0A8S3XUA6_PARAO</name>
<comment type="subcellular location">
    <subcellularLocation>
        <location evidence="1">Membrane</location>
        <topology evidence="1">Multi-pass membrane protein</topology>
    </subcellularLocation>
</comment>
<evidence type="ECO:0000313" key="12">
    <source>
        <dbReference type="Proteomes" id="UP000691718"/>
    </source>
</evidence>
<keyword evidence="2 10" id="KW-0444">Lipid biosynthesis</keyword>
<evidence type="ECO:0000256" key="1">
    <source>
        <dbReference type="ARBA" id="ARBA00004141"/>
    </source>
</evidence>
<feature type="transmembrane region" description="Helical" evidence="10">
    <location>
        <begin position="111"/>
        <end position="131"/>
    </location>
</feature>
<feature type="transmembrane region" description="Helical" evidence="10">
    <location>
        <begin position="28"/>
        <end position="47"/>
    </location>
</feature>
<dbReference type="GO" id="GO:0034626">
    <property type="term" value="P:fatty acid elongation, polyunsaturated fatty acid"/>
    <property type="evidence" value="ECO:0007669"/>
    <property type="project" value="TreeGrafter"/>
</dbReference>
<feature type="transmembrane region" description="Helical" evidence="10">
    <location>
        <begin position="68"/>
        <end position="91"/>
    </location>
</feature>
<dbReference type="PANTHER" id="PTHR11157">
    <property type="entry name" value="FATTY ACID ACYL TRANSFERASE-RELATED"/>
    <property type="match status" value="1"/>
</dbReference>
<keyword evidence="8 10" id="KW-0472">Membrane</keyword>
<comment type="caution">
    <text evidence="10">Lacks conserved residue(s) required for the propagation of feature annotation.</text>
</comment>
<dbReference type="GO" id="GO:0019367">
    <property type="term" value="P:fatty acid elongation, saturated fatty acid"/>
    <property type="evidence" value="ECO:0007669"/>
    <property type="project" value="TreeGrafter"/>
</dbReference>
<dbReference type="AlphaFoldDB" id="A0A8S3XUA6"/>
<dbReference type="Pfam" id="PF01151">
    <property type="entry name" value="ELO"/>
    <property type="match status" value="1"/>
</dbReference>